<name>A0AAN6W4K7_9PEZI</name>
<protein>
    <submittedName>
        <fullName evidence="1">Uncharacterized protein</fullName>
    </submittedName>
</protein>
<evidence type="ECO:0000313" key="1">
    <source>
        <dbReference type="EMBL" id="KAK4175279.1"/>
    </source>
</evidence>
<reference evidence="1" key="1">
    <citation type="journal article" date="2023" name="Mol. Phylogenet. Evol.">
        <title>Genome-scale phylogeny and comparative genomics of the fungal order Sordariales.</title>
        <authorList>
            <person name="Hensen N."/>
            <person name="Bonometti L."/>
            <person name="Westerberg I."/>
            <person name="Brannstrom I.O."/>
            <person name="Guillou S."/>
            <person name="Cros-Aarteil S."/>
            <person name="Calhoun S."/>
            <person name="Haridas S."/>
            <person name="Kuo A."/>
            <person name="Mondo S."/>
            <person name="Pangilinan J."/>
            <person name="Riley R."/>
            <person name="LaButti K."/>
            <person name="Andreopoulos B."/>
            <person name="Lipzen A."/>
            <person name="Chen C."/>
            <person name="Yan M."/>
            <person name="Daum C."/>
            <person name="Ng V."/>
            <person name="Clum A."/>
            <person name="Steindorff A."/>
            <person name="Ohm R.A."/>
            <person name="Martin F."/>
            <person name="Silar P."/>
            <person name="Natvig D.O."/>
            <person name="Lalanne C."/>
            <person name="Gautier V."/>
            <person name="Ament-Velasquez S.L."/>
            <person name="Kruys A."/>
            <person name="Hutchinson M.I."/>
            <person name="Powell A.J."/>
            <person name="Barry K."/>
            <person name="Miller A.N."/>
            <person name="Grigoriev I.V."/>
            <person name="Debuchy R."/>
            <person name="Gladieux P."/>
            <person name="Hiltunen Thoren M."/>
            <person name="Johannesson H."/>
        </authorList>
    </citation>
    <scope>NUCLEOTIDE SEQUENCE</scope>
    <source>
        <strain evidence="1">CBS 892.96</strain>
    </source>
</reference>
<gene>
    <name evidence="1" type="ORF">QBC36DRAFT_26298</name>
</gene>
<dbReference type="Proteomes" id="UP001302321">
    <property type="component" value="Unassembled WGS sequence"/>
</dbReference>
<comment type="caution">
    <text evidence="1">The sequence shown here is derived from an EMBL/GenBank/DDBJ whole genome shotgun (WGS) entry which is preliminary data.</text>
</comment>
<sequence>MHPKISFFPEILANLSLLYTLLLSTCCFARSLIASPLSQYPKAQTYLAPKTPYISPKRKSQIRSNAKCCKATKPKSCPPIQYLSFPHSFHRRLCHFSLIRFRYSTPLLSHFLLHVHHSRQASMEKTGSNFSALSLHL</sequence>
<dbReference type="EMBL" id="MU866241">
    <property type="protein sequence ID" value="KAK4175279.1"/>
    <property type="molecule type" value="Genomic_DNA"/>
</dbReference>
<evidence type="ECO:0000313" key="2">
    <source>
        <dbReference type="Proteomes" id="UP001302321"/>
    </source>
</evidence>
<proteinExistence type="predicted"/>
<keyword evidence="2" id="KW-1185">Reference proteome</keyword>
<organism evidence="1 2">
    <name type="scientific">Triangularia setosa</name>
    <dbReference type="NCBI Taxonomy" id="2587417"/>
    <lineage>
        <taxon>Eukaryota</taxon>
        <taxon>Fungi</taxon>
        <taxon>Dikarya</taxon>
        <taxon>Ascomycota</taxon>
        <taxon>Pezizomycotina</taxon>
        <taxon>Sordariomycetes</taxon>
        <taxon>Sordariomycetidae</taxon>
        <taxon>Sordariales</taxon>
        <taxon>Podosporaceae</taxon>
        <taxon>Triangularia</taxon>
    </lineage>
</organism>
<dbReference type="AlphaFoldDB" id="A0AAN6W4K7"/>
<accession>A0AAN6W4K7</accession>
<reference evidence="1" key="2">
    <citation type="submission" date="2023-05" db="EMBL/GenBank/DDBJ databases">
        <authorList>
            <consortium name="Lawrence Berkeley National Laboratory"/>
            <person name="Steindorff A."/>
            <person name="Hensen N."/>
            <person name="Bonometti L."/>
            <person name="Westerberg I."/>
            <person name="Brannstrom I.O."/>
            <person name="Guillou S."/>
            <person name="Cros-Aarteil S."/>
            <person name="Calhoun S."/>
            <person name="Haridas S."/>
            <person name="Kuo A."/>
            <person name="Mondo S."/>
            <person name="Pangilinan J."/>
            <person name="Riley R."/>
            <person name="Labutti K."/>
            <person name="Andreopoulos B."/>
            <person name="Lipzen A."/>
            <person name="Chen C."/>
            <person name="Yanf M."/>
            <person name="Daum C."/>
            <person name="Ng V."/>
            <person name="Clum A."/>
            <person name="Ohm R."/>
            <person name="Martin F."/>
            <person name="Silar P."/>
            <person name="Natvig D."/>
            <person name="Lalanne C."/>
            <person name="Gautier V."/>
            <person name="Ament-Velasquez S.L."/>
            <person name="Kruys A."/>
            <person name="Hutchinson M.I."/>
            <person name="Powell A.J."/>
            <person name="Barry K."/>
            <person name="Miller A.N."/>
            <person name="Grigoriev I.V."/>
            <person name="Debuchy R."/>
            <person name="Gladieux P."/>
            <person name="Thoren M.H."/>
            <person name="Johannesson H."/>
        </authorList>
    </citation>
    <scope>NUCLEOTIDE SEQUENCE</scope>
    <source>
        <strain evidence="1">CBS 892.96</strain>
    </source>
</reference>